<reference evidence="2" key="1">
    <citation type="submission" date="2020-06" db="EMBL/GenBank/DDBJ databases">
        <title>Paenibacillus sp. nov., isolated from soil.</title>
        <authorList>
            <person name="Seo Y.L."/>
        </authorList>
    </citation>
    <scope>NUCLEOTIDE SEQUENCE [LARGE SCALE GENOMIC DNA]</scope>
    <source>
        <strain evidence="2">JW14</strain>
    </source>
</reference>
<gene>
    <name evidence="2" type="ORF">HPT30_06630</name>
</gene>
<dbReference type="InterPro" id="IPR035986">
    <property type="entry name" value="PKD_dom_sf"/>
</dbReference>
<keyword evidence="1" id="KW-0732">Signal</keyword>
<dbReference type="EMBL" id="JABWCS010000196">
    <property type="protein sequence ID" value="NUU60020.1"/>
    <property type="molecule type" value="Genomic_DNA"/>
</dbReference>
<dbReference type="RefSeq" id="WP_175370641.1">
    <property type="nucleotide sequence ID" value="NZ_JABWCS010000196.1"/>
</dbReference>
<sequence>MRKTTYLVLIFTLLLAGFPNHEYVQAADAGTKSGSLAIPITTGLTGASNSAKSFLLDLPSGVASATVLQNTLKYTGNNEKVGNLSIENGKIKLTLKGTANKKVIDDVQGFNASYDRKYNTKIYNSIWLYSDGRRWQINEYDENNNAMKHKDKPAEDGYPSHDPPLTVVTAGPLQDSSYLKWYNGSVSEVIDSQDIINSSIRPVLTSYSDYVKDEPKFKNGRVIINYYIPNSVPYEPEDKEGLSGKAEGRKYFANVSYYYEAKANVTTYSYGGNITFDYSLPTEPTLNGTATLEKPSPNPSKLEGNKVEVKINVKGDLLGYTDASNIEEWVFYAKEKGKTSADMKKDYNKVLATSKSFDFEIPAVKIKNDLFRQDYSLTVVVRFKKPVPTKSGSITSLEQNMEVTARAYIVHDPVVTYPTVPSTPTKPEGKPPIARISAPKFVKAGNDMLVNGGASSDPDGYITDYAWGTHGAQGEIGNTSRGYIWYTREQVGQTFPIALTVVDNDGLIGSTSTEVTVIEPTPDASLQINGSLKQNRKTTLINSSQSPTRFPIIKEKTRVTLSAISGGTNADIKYVGSLAELESKDVLFKKPGKYRATIHVENTAGYGADSEITFDIAPDELPFAYFNIPGKVYRDPSNWNKAVVSIDDMSFSPDKDNIGRRIWQYRYDSNNNGSFTDEGWVTFNDENKSRLNLELYQVGRYEIRLTVIEEFGQATIEDFVTDNDRQRNNSDNTQNVIERIVEVNNRAPEVDWDL</sequence>
<accession>A0A850EJM4</accession>
<dbReference type="AlphaFoldDB" id="A0A850EJM4"/>
<dbReference type="InterPro" id="IPR013783">
    <property type="entry name" value="Ig-like_fold"/>
</dbReference>
<feature type="signal peptide" evidence="1">
    <location>
        <begin position="1"/>
        <end position="26"/>
    </location>
</feature>
<dbReference type="Gene3D" id="2.60.40.10">
    <property type="entry name" value="Immunoglobulins"/>
    <property type="match status" value="1"/>
</dbReference>
<evidence type="ECO:0008006" key="4">
    <source>
        <dbReference type="Google" id="ProtNLM"/>
    </source>
</evidence>
<protein>
    <recommendedName>
        <fullName evidence="4">PKD domain-containing protein</fullName>
    </recommendedName>
</protein>
<dbReference type="SUPFAM" id="SSF49299">
    <property type="entry name" value="PKD domain"/>
    <property type="match status" value="1"/>
</dbReference>
<organism evidence="2 3">
    <name type="scientific">Paenibacillus agri</name>
    <dbReference type="NCBI Taxonomy" id="2744309"/>
    <lineage>
        <taxon>Bacteria</taxon>
        <taxon>Bacillati</taxon>
        <taxon>Bacillota</taxon>
        <taxon>Bacilli</taxon>
        <taxon>Bacillales</taxon>
        <taxon>Paenibacillaceae</taxon>
        <taxon>Paenibacillus</taxon>
    </lineage>
</organism>
<evidence type="ECO:0000313" key="2">
    <source>
        <dbReference type="EMBL" id="NUU60020.1"/>
    </source>
</evidence>
<keyword evidence="3" id="KW-1185">Reference proteome</keyword>
<evidence type="ECO:0000256" key="1">
    <source>
        <dbReference type="SAM" id="SignalP"/>
    </source>
</evidence>
<feature type="chain" id="PRO_5032598538" description="PKD domain-containing protein" evidence="1">
    <location>
        <begin position="27"/>
        <end position="754"/>
    </location>
</feature>
<name>A0A850EJM4_9BACL</name>
<proteinExistence type="predicted"/>
<evidence type="ECO:0000313" key="3">
    <source>
        <dbReference type="Proteomes" id="UP000564806"/>
    </source>
</evidence>
<comment type="caution">
    <text evidence="2">The sequence shown here is derived from an EMBL/GenBank/DDBJ whole genome shotgun (WGS) entry which is preliminary data.</text>
</comment>
<dbReference type="Proteomes" id="UP000564806">
    <property type="component" value="Unassembled WGS sequence"/>
</dbReference>